<protein>
    <submittedName>
        <fullName evidence="1">Uncharacterized protein</fullName>
    </submittedName>
</protein>
<reference evidence="1 2" key="1">
    <citation type="journal article" date="2015" name="Antonie Van Leeuwenhoek">
        <title>Bosea vaviloviae sp. nov., a new species of slow-growing rhizobia isolated from nodules of the relict species Vavilovia formosa (Stev.) Fed.</title>
        <authorList>
            <person name="Safronova V.I."/>
            <person name="Kuznetsova I.G."/>
            <person name="Sazanova A.L."/>
            <person name="Kimeklis A.K."/>
            <person name="Belimov A.A."/>
            <person name="Andronov E.E."/>
            <person name="Pinaev A.G."/>
            <person name="Chizhevskaya E.P."/>
            <person name="Pukhaev A.R."/>
            <person name="Popov K.P."/>
            <person name="Willems A."/>
            <person name="Tikhonovich I.A."/>
        </authorList>
    </citation>
    <scope>NUCLEOTIDE SEQUENCE [LARGE SCALE GENOMIC DNA]</scope>
    <source>
        <strain evidence="1 2">Vaf18</strain>
    </source>
</reference>
<dbReference type="AlphaFoldDB" id="A0A1D7U6H3"/>
<dbReference type="EMBL" id="CP017147">
    <property type="protein sequence ID" value="AOO82957.1"/>
    <property type="molecule type" value="Genomic_DNA"/>
</dbReference>
<dbReference type="KEGG" id="bvv:BHK69_23170"/>
<evidence type="ECO:0000313" key="2">
    <source>
        <dbReference type="Proteomes" id="UP000094969"/>
    </source>
</evidence>
<name>A0A1D7U6H3_9HYPH</name>
<organism evidence="1 2">
    <name type="scientific">Bosea vaviloviae</name>
    <dbReference type="NCBI Taxonomy" id="1526658"/>
    <lineage>
        <taxon>Bacteria</taxon>
        <taxon>Pseudomonadati</taxon>
        <taxon>Pseudomonadota</taxon>
        <taxon>Alphaproteobacteria</taxon>
        <taxon>Hyphomicrobiales</taxon>
        <taxon>Boseaceae</taxon>
        <taxon>Bosea</taxon>
    </lineage>
</organism>
<evidence type="ECO:0000313" key="1">
    <source>
        <dbReference type="EMBL" id="AOO82957.1"/>
    </source>
</evidence>
<sequence length="189" mass="20847">MVTQREVRIDMYMRLPCIVFLLLMDGGGAHATPVCDTIIKAMLAVADQPGVRQRTLQGSAGAETVMTEAISLREAMYVREYGDGPWRTVPMTSARRRDLAESALKQFPPSNCKGPTADTRHGVQVDRYTFTQTNPLSPGGTSTSEVWIGRADGLPRRVVLGDDSYQTIEYGDYAVPSPLMQPRRRSAQP</sequence>
<gene>
    <name evidence="1" type="ORF">BHK69_23170</name>
</gene>
<accession>A0A1D7U6H3</accession>
<proteinExistence type="predicted"/>
<dbReference type="Proteomes" id="UP000094969">
    <property type="component" value="Chromosome"/>
</dbReference>
<keyword evidence="2" id="KW-1185">Reference proteome</keyword>
<dbReference type="Gene3D" id="2.50.20.20">
    <property type="match status" value="1"/>
</dbReference>